<dbReference type="AlphaFoldDB" id="A0A250J778"/>
<organism evidence="9 10">
    <name type="scientific">Cystobacter fuscus</name>
    <dbReference type="NCBI Taxonomy" id="43"/>
    <lineage>
        <taxon>Bacteria</taxon>
        <taxon>Pseudomonadati</taxon>
        <taxon>Myxococcota</taxon>
        <taxon>Myxococcia</taxon>
        <taxon>Myxococcales</taxon>
        <taxon>Cystobacterineae</taxon>
        <taxon>Archangiaceae</taxon>
        <taxon>Cystobacter</taxon>
    </lineage>
</organism>
<dbReference type="Gene3D" id="3.90.120.10">
    <property type="entry name" value="DNA Methylase, subunit A, domain 2"/>
    <property type="match status" value="1"/>
</dbReference>
<evidence type="ECO:0000313" key="10">
    <source>
        <dbReference type="Proteomes" id="UP000217257"/>
    </source>
</evidence>
<keyword evidence="5" id="KW-0680">Restriction system</keyword>
<dbReference type="PANTHER" id="PTHR10629:SF52">
    <property type="entry name" value="DNA (CYTOSINE-5)-METHYLTRANSFERASE 1"/>
    <property type="match status" value="1"/>
</dbReference>
<evidence type="ECO:0000256" key="4">
    <source>
        <dbReference type="ARBA" id="ARBA00022691"/>
    </source>
</evidence>
<dbReference type="PROSITE" id="PS00095">
    <property type="entry name" value="C5_MTASE_2"/>
    <property type="match status" value="1"/>
</dbReference>
<keyword evidence="4 7" id="KW-0949">S-adenosyl-L-methionine</keyword>
<dbReference type="GO" id="GO:0009307">
    <property type="term" value="P:DNA restriction-modification system"/>
    <property type="evidence" value="ECO:0007669"/>
    <property type="project" value="UniProtKB-KW"/>
</dbReference>
<dbReference type="InterPro" id="IPR029063">
    <property type="entry name" value="SAM-dependent_MTases_sf"/>
</dbReference>
<keyword evidence="3 7" id="KW-0808">Transferase</keyword>
<sequence>MGQSTKAKLARILRGEPPRLLDLFSGCGGLALGFVTAGCYSVGGVELDEEAARSYAWNFHRQPDGSPDELQAHPKDILKTEPQALLKELRWRVEKGVDIIVGGPPCPAFTRVGRAKLREISNDPEAFKNDPRARLYVRYLRYVQKLRPLALVMENVPDVLNWGGRNMGEEICELLERNYQCAYTLLNAANYGVPQMRERFFLVAIRKDVGLKPGFPLPTHRGTFPPGYAGSRKVALKHIGTDDSADSRWYQPAPGPASDAQPWVTAKEALRDLPRLTDHLDGRDRRGARYLDGRLPYGEQSPSDYARLMRKWPEFETPGYLRDHVTRCLKWRDYRLFEGMNAGDDYPKAHDLAERLYKEEVEKCQSRGEPVPRRADYVPPYDRSKFPNKWRKMAEDEPARTLMAHLGKDTYSHIHYDSTQKRVISVREAARLQSFPDGFRFSGTMNPAFRQIGNSVPPLLAWAIAHELLFLMGARITHPFPEYGQATRTDSSTKARVA</sequence>
<dbReference type="InterPro" id="IPR031303">
    <property type="entry name" value="C5_meth_CS"/>
</dbReference>
<evidence type="ECO:0000256" key="3">
    <source>
        <dbReference type="ARBA" id="ARBA00022679"/>
    </source>
</evidence>
<dbReference type="Proteomes" id="UP000217257">
    <property type="component" value="Chromosome"/>
</dbReference>
<dbReference type="SUPFAM" id="SSF53335">
    <property type="entry name" value="S-adenosyl-L-methionine-dependent methyltransferases"/>
    <property type="match status" value="1"/>
</dbReference>
<dbReference type="EMBL" id="CP022098">
    <property type="protein sequence ID" value="ATB39390.1"/>
    <property type="molecule type" value="Genomic_DNA"/>
</dbReference>
<dbReference type="PROSITE" id="PS51679">
    <property type="entry name" value="SAM_MT_C5"/>
    <property type="match status" value="1"/>
</dbReference>
<accession>A0A250J778</accession>
<dbReference type="InterPro" id="IPR001525">
    <property type="entry name" value="C5_MeTfrase"/>
</dbReference>
<gene>
    <name evidence="9" type="ORF">CYFUS_004834</name>
</gene>
<evidence type="ECO:0000313" key="9">
    <source>
        <dbReference type="EMBL" id="ATB39390.1"/>
    </source>
</evidence>
<dbReference type="GO" id="GO:0003886">
    <property type="term" value="F:DNA (cytosine-5-)-methyltransferase activity"/>
    <property type="evidence" value="ECO:0007669"/>
    <property type="project" value="UniProtKB-EC"/>
</dbReference>
<dbReference type="REBASE" id="218061">
    <property type="entry name" value="M.Cfu52655ORF4834P"/>
</dbReference>
<dbReference type="GO" id="GO:0044027">
    <property type="term" value="P:negative regulation of gene expression via chromosomal CpG island methylation"/>
    <property type="evidence" value="ECO:0007669"/>
    <property type="project" value="TreeGrafter"/>
</dbReference>
<reference evidence="9 10" key="1">
    <citation type="submission" date="2017-06" db="EMBL/GenBank/DDBJ databases">
        <title>Sequencing and comparative analysis of myxobacterial genomes.</title>
        <authorList>
            <person name="Rupp O."/>
            <person name="Goesmann A."/>
            <person name="Sogaard-Andersen L."/>
        </authorList>
    </citation>
    <scope>NUCLEOTIDE SEQUENCE [LARGE SCALE GENOMIC DNA]</scope>
    <source>
        <strain evidence="9 10">DSM 52655</strain>
    </source>
</reference>
<evidence type="ECO:0000256" key="8">
    <source>
        <dbReference type="RuleBase" id="RU000416"/>
    </source>
</evidence>
<dbReference type="KEGG" id="cfus:CYFUS_004834"/>
<dbReference type="GO" id="GO:0032259">
    <property type="term" value="P:methylation"/>
    <property type="evidence" value="ECO:0007669"/>
    <property type="project" value="UniProtKB-KW"/>
</dbReference>
<proteinExistence type="inferred from homology"/>
<dbReference type="RefSeq" id="WP_095987429.1">
    <property type="nucleotide sequence ID" value="NZ_CP022098.1"/>
</dbReference>
<dbReference type="PRINTS" id="PR00105">
    <property type="entry name" value="C5METTRFRASE"/>
</dbReference>
<dbReference type="NCBIfam" id="TIGR00675">
    <property type="entry name" value="dcm"/>
    <property type="match status" value="1"/>
</dbReference>
<evidence type="ECO:0000256" key="6">
    <source>
        <dbReference type="ARBA" id="ARBA00047422"/>
    </source>
</evidence>
<dbReference type="GO" id="GO:0003677">
    <property type="term" value="F:DNA binding"/>
    <property type="evidence" value="ECO:0007669"/>
    <property type="project" value="TreeGrafter"/>
</dbReference>
<comment type="similarity">
    <text evidence="7 8">Belongs to the class I-like SAM-binding methyltransferase superfamily. C5-methyltransferase family.</text>
</comment>
<evidence type="ECO:0000256" key="2">
    <source>
        <dbReference type="ARBA" id="ARBA00022603"/>
    </source>
</evidence>
<name>A0A250J778_9BACT</name>
<keyword evidence="2 7" id="KW-0489">Methyltransferase</keyword>
<evidence type="ECO:0000256" key="5">
    <source>
        <dbReference type="ARBA" id="ARBA00022747"/>
    </source>
</evidence>
<evidence type="ECO:0000256" key="7">
    <source>
        <dbReference type="PROSITE-ProRule" id="PRU01016"/>
    </source>
</evidence>
<dbReference type="EC" id="2.1.1.37" evidence="1"/>
<dbReference type="InterPro" id="IPR050390">
    <property type="entry name" value="C5-Methyltransferase"/>
</dbReference>
<dbReference type="Pfam" id="PF00145">
    <property type="entry name" value="DNA_methylase"/>
    <property type="match status" value="1"/>
</dbReference>
<feature type="active site" evidence="7">
    <location>
        <position position="106"/>
    </location>
</feature>
<dbReference type="PANTHER" id="PTHR10629">
    <property type="entry name" value="CYTOSINE-SPECIFIC METHYLTRANSFERASE"/>
    <property type="match status" value="1"/>
</dbReference>
<dbReference type="Gene3D" id="3.40.50.150">
    <property type="entry name" value="Vaccinia Virus protein VP39"/>
    <property type="match status" value="1"/>
</dbReference>
<protein>
    <recommendedName>
        <fullName evidence="1">DNA (cytosine-5-)-methyltransferase</fullName>
        <ecNumber evidence="1">2.1.1.37</ecNumber>
    </recommendedName>
</protein>
<comment type="catalytic activity">
    <reaction evidence="6">
        <text>a 2'-deoxycytidine in DNA + S-adenosyl-L-methionine = a 5-methyl-2'-deoxycytidine in DNA + S-adenosyl-L-homocysteine + H(+)</text>
        <dbReference type="Rhea" id="RHEA:13681"/>
        <dbReference type="Rhea" id="RHEA-COMP:11369"/>
        <dbReference type="Rhea" id="RHEA-COMP:11370"/>
        <dbReference type="ChEBI" id="CHEBI:15378"/>
        <dbReference type="ChEBI" id="CHEBI:57856"/>
        <dbReference type="ChEBI" id="CHEBI:59789"/>
        <dbReference type="ChEBI" id="CHEBI:85452"/>
        <dbReference type="ChEBI" id="CHEBI:85454"/>
        <dbReference type="EC" id="2.1.1.37"/>
    </reaction>
</comment>
<evidence type="ECO:0000256" key="1">
    <source>
        <dbReference type="ARBA" id="ARBA00011975"/>
    </source>
</evidence>